<dbReference type="Gene3D" id="3.40.50.1220">
    <property type="entry name" value="TPP-binding domain"/>
    <property type="match status" value="1"/>
</dbReference>
<proteinExistence type="predicted"/>
<dbReference type="Proteomes" id="UP000294737">
    <property type="component" value="Unassembled WGS sequence"/>
</dbReference>
<dbReference type="InterPro" id="IPR029035">
    <property type="entry name" value="DHS-like_NAD/FAD-binding_dom"/>
</dbReference>
<gene>
    <name evidence="1" type="ORF">EV677_0402</name>
</gene>
<dbReference type="SUPFAM" id="SSF52467">
    <property type="entry name" value="DHS-like NAD/FAD-binding domain"/>
    <property type="match status" value="1"/>
</dbReference>
<evidence type="ECO:0000313" key="2">
    <source>
        <dbReference type="Proteomes" id="UP000294737"/>
    </source>
</evidence>
<protein>
    <submittedName>
        <fullName evidence="1">SIR2-like protein</fullName>
    </submittedName>
</protein>
<dbReference type="AlphaFoldDB" id="A0A4R6GGF0"/>
<dbReference type="EMBL" id="SNWF01000004">
    <property type="protein sequence ID" value="TDN93867.1"/>
    <property type="molecule type" value="Genomic_DNA"/>
</dbReference>
<comment type="caution">
    <text evidence="1">The sequence shown here is derived from an EMBL/GenBank/DDBJ whole genome shotgun (WGS) entry which is preliminary data.</text>
</comment>
<sequence length="399" mass="45819">MAGINVIREIRELKSQLSYAKNIGFFMGAGTSCALGLPNIAQLTDAIEGVLTKGQAALFKTIKDDLEANADGRAISIEDILNQVRRIREITGEKKTKNYLGIDGDSAKLLDIEICKKIYELISEKESVANLDVTKTFFAWLNMQNRDYSKEVFTTNYDLIIEKSLEEIQAPYFDGFVGSYEPFFWQESIEKFVKKNDLTQNWIRLWKIHGSLSWFWKINAITKSHKVVRIGKVENINEEPNELVIYPSKEKYDSSRKQPFVVYFDRLKDYLLNGELLFVFSGYSFMDQHINEIVFNCLRQNNRLCVLVFFFNDSEVVNLHSLSSSYLNLNAFGPTKAIINGVLGDWSYAEEDLKQKERPEMFWDKDAKKFILGDFKKLVNFLVANSGKLDEIEAAANAN</sequence>
<dbReference type="OrthoDB" id="9812283at2"/>
<organism evidence="1 2">
    <name type="scientific">Herminiimonas fonticola</name>
    <dbReference type="NCBI Taxonomy" id="303380"/>
    <lineage>
        <taxon>Bacteria</taxon>
        <taxon>Pseudomonadati</taxon>
        <taxon>Pseudomonadota</taxon>
        <taxon>Betaproteobacteria</taxon>
        <taxon>Burkholderiales</taxon>
        <taxon>Oxalobacteraceae</taxon>
        <taxon>Herminiimonas</taxon>
    </lineage>
</organism>
<evidence type="ECO:0000313" key="1">
    <source>
        <dbReference type="EMBL" id="TDN93867.1"/>
    </source>
</evidence>
<name>A0A4R6GGF0_9BURK</name>
<dbReference type="RefSeq" id="WP_112990557.1">
    <property type="nucleotide sequence ID" value="NZ_PTLZ01000001.1"/>
</dbReference>
<reference evidence="1 2" key="1">
    <citation type="submission" date="2019-03" db="EMBL/GenBank/DDBJ databases">
        <title>Genomic Encyclopedia of Type Strains, Phase IV (KMG-IV): sequencing the most valuable type-strain genomes for metagenomic binning, comparative biology and taxonomic classification.</title>
        <authorList>
            <person name="Goeker M."/>
        </authorList>
    </citation>
    <scope>NUCLEOTIDE SEQUENCE [LARGE SCALE GENOMIC DNA]</scope>
    <source>
        <strain evidence="1 2">DSM 18555</strain>
    </source>
</reference>
<keyword evidence="2" id="KW-1185">Reference proteome</keyword>
<accession>A0A4R6GGF0</accession>
<dbReference type="Pfam" id="PF13289">
    <property type="entry name" value="SIR2_2"/>
    <property type="match status" value="1"/>
</dbReference>